<proteinExistence type="predicted"/>
<sequence length="86" mass="9083">MQLLSGRNQIIHLSASAHKLLTILGVKLLKLAVNCRVSAKNPPRLCLSDAPTNGDSWWVPALLQGVPQPALHVSCGTGGHTILNGL</sequence>
<reference evidence="1" key="1">
    <citation type="journal article" date="2017" name="Parasit. Vectors">
        <title>Sialotranscriptomics of Rhipicephalus zambeziensis reveals intricate expression profiles of secretory proteins and suggests tight temporal transcriptional regulation during blood-feeding.</title>
        <authorList>
            <person name="de Castro M.H."/>
            <person name="de Klerk D."/>
            <person name="Pienaar R."/>
            <person name="Rees D.J.G."/>
            <person name="Mans B.J."/>
        </authorList>
    </citation>
    <scope>NUCLEOTIDE SEQUENCE</scope>
    <source>
        <tissue evidence="1">Salivary glands</tissue>
    </source>
</reference>
<name>A0A224Y8E5_9ACAR</name>
<evidence type="ECO:0000313" key="1">
    <source>
        <dbReference type="EMBL" id="MAA13035.1"/>
    </source>
</evidence>
<dbReference type="EMBL" id="GFPF01001889">
    <property type="protein sequence ID" value="MAA13035.1"/>
    <property type="molecule type" value="Transcribed_RNA"/>
</dbReference>
<organism evidence="1">
    <name type="scientific">Rhipicephalus zambeziensis</name>
    <dbReference type="NCBI Taxonomy" id="60191"/>
    <lineage>
        <taxon>Eukaryota</taxon>
        <taxon>Metazoa</taxon>
        <taxon>Ecdysozoa</taxon>
        <taxon>Arthropoda</taxon>
        <taxon>Chelicerata</taxon>
        <taxon>Arachnida</taxon>
        <taxon>Acari</taxon>
        <taxon>Parasitiformes</taxon>
        <taxon>Ixodida</taxon>
        <taxon>Ixodoidea</taxon>
        <taxon>Ixodidae</taxon>
        <taxon>Rhipicephalinae</taxon>
        <taxon>Rhipicephalus</taxon>
        <taxon>Rhipicephalus</taxon>
    </lineage>
</organism>
<dbReference type="AlphaFoldDB" id="A0A224Y8E5"/>
<protein>
    <submittedName>
        <fullName evidence="1">Uncharacterized protein</fullName>
    </submittedName>
</protein>
<accession>A0A224Y8E5</accession>